<sequence length="46" mass="4973">MFDTDVEQTITMTRPGIRPSVGNHHNGAKAAMPQSSRCWSIEDGAA</sequence>
<dbReference type="AlphaFoldDB" id="A0A7C9RH65"/>
<keyword evidence="3" id="KW-1185">Reference proteome</keyword>
<evidence type="ECO:0000313" key="3">
    <source>
        <dbReference type="Proteomes" id="UP000480266"/>
    </source>
</evidence>
<feature type="region of interest" description="Disordered" evidence="1">
    <location>
        <begin position="14"/>
        <end position="46"/>
    </location>
</feature>
<evidence type="ECO:0000313" key="2">
    <source>
        <dbReference type="EMBL" id="NGX97184.1"/>
    </source>
</evidence>
<dbReference type="EMBL" id="JAAMRR010000957">
    <property type="protein sequence ID" value="NGX97184.1"/>
    <property type="molecule type" value="Genomic_DNA"/>
</dbReference>
<organism evidence="2 3">
    <name type="scientific">Candidatus Afipia apatlaquensis</name>
    <dbReference type="NCBI Taxonomy" id="2712852"/>
    <lineage>
        <taxon>Bacteria</taxon>
        <taxon>Pseudomonadati</taxon>
        <taxon>Pseudomonadota</taxon>
        <taxon>Alphaproteobacteria</taxon>
        <taxon>Hyphomicrobiales</taxon>
        <taxon>Nitrobacteraceae</taxon>
        <taxon>Afipia</taxon>
    </lineage>
</organism>
<accession>A0A7C9RH65</accession>
<proteinExistence type="predicted"/>
<protein>
    <submittedName>
        <fullName evidence="2">Uncharacterized protein</fullName>
    </submittedName>
</protein>
<name>A0A7C9RH65_9BRAD</name>
<evidence type="ECO:0000256" key="1">
    <source>
        <dbReference type="SAM" id="MobiDB-lite"/>
    </source>
</evidence>
<dbReference type="Proteomes" id="UP000480266">
    <property type="component" value="Unassembled WGS sequence"/>
</dbReference>
<gene>
    <name evidence="2" type="ORF">G4V63_18820</name>
</gene>
<reference evidence="2" key="1">
    <citation type="submission" date="2020-02" db="EMBL/GenBank/DDBJ databases">
        <title>Draft genome sequence of Candidatus Afipia apatlaquensis IBT-C3, a potential strain for decolorization of textile dyes.</title>
        <authorList>
            <person name="Sanchez-Reyes A."/>
            <person name="Breton-Deval L."/>
            <person name="Mangelson H."/>
            <person name="Sanchez-Flores A."/>
        </authorList>
    </citation>
    <scope>NUCLEOTIDE SEQUENCE [LARGE SCALE GENOMIC DNA]</scope>
    <source>
        <strain evidence="2">IBT-C3</strain>
    </source>
</reference>
<comment type="caution">
    <text evidence="2">The sequence shown here is derived from an EMBL/GenBank/DDBJ whole genome shotgun (WGS) entry which is preliminary data.</text>
</comment>